<accession>A0A8J7GVM5</accession>
<name>A0A8J7GVM5_9ACTN</name>
<organism evidence="2 3">
    <name type="scientific">Longispora fulva</name>
    <dbReference type="NCBI Taxonomy" id="619741"/>
    <lineage>
        <taxon>Bacteria</taxon>
        <taxon>Bacillati</taxon>
        <taxon>Actinomycetota</taxon>
        <taxon>Actinomycetes</taxon>
        <taxon>Micromonosporales</taxon>
        <taxon>Micromonosporaceae</taxon>
        <taxon>Longispora</taxon>
    </lineage>
</organism>
<dbReference type="PROSITE" id="PS50943">
    <property type="entry name" value="HTH_CROC1"/>
    <property type="match status" value="1"/>
</dbReference>
<keyword evidence="3" id="KW-1185">Reference proteome</keyword>
<dbReference type="InterPro" id="IPR010982">
    <property type="entry name" value="Lambda_DNA-bd_dom_sf"/>
</dbReference>
<evidence type="ECO:0000259" key="1">
    <source>
        <dbReference type="PROSITE" id="PS50943"/>
    </source>
</evidence>
<dbReference type="CDD" id="cd00093">
    <property type="entry name" value="HTH_XRE"/>
    <property type="match status" value="1"/>
</dbReference>
<dbReference type="Pfam" id="PF01381">
    <property type="entry name" value="HTH_3"/>
    <property type="match status" value="1"/>
</dbReference>
<dbReference type="EMBL" id="JADOUF010000001">
    <property type="protein sequence ID" value="MBG6139168.1"/>
    <property type="molecule type" value="Genomic_DNA"/>
</dbReference>
<sequence>METLSSAGGEVVSRAADAVPNIALYNLRDAAGQTQQDVADALNALGATIQRRGIAVSANQVSRWERGITHPSGIHRQLLAEHFGVSLAELGLARPRVIGGAAAGTSETASFGFDTHLAEHVTEPQVARSQSDWRAVRARLNLRRGHIARAAALLYDQEFRLGSTGLIAHPSWLLAAPKELNEIRIGYEDRGQPPVDGTEEVNSRARPLVGVGRRYQRYSQAVRDLDHPRLFENRLAWRLLDVNWDHPVAALTFGPSTYFEGFDVAESLAHEMASQHVVEGSDNLRPTSWRGLPFRRELADPFDLSRRPTTSSTDTLTLRVDRDGATFVLHSRAANRVAIAGGTLHIMPAGVFQPSSIVPTAQHSDFDLWRNIMREYSEEFLGNAEHGGDGQPADYAAEPLSSFAQARNAGGIRVYCLGIALDALTLWGEILTVAVYDGQVYDRLFADMVDANDEGTVVTTGSAHPTPALPFTRHVIDELLNSGRLAPAAAGCLELAWQHRSTILERKRT</sequence>
<dbReference type="Proteomes" id="UP000622552">
    <property type="component" value="Unassembled WGS sequence"/>
</dbReference>
<proteinExistence type="predicted"/>
<dbReference type="AlphaFoldDB" id="A0A8J7GVM5"/>
<feature type="domain" description="HTH cro/C1-type" evidence="1">
    <location>
        <begin position="24"/>
        <end position="90"/>
    </location>
</feature>
<protein>
    <submittedName>
        <fullName evidence="2">Transcriptional regulator with XRE-family HTH domain</fullName>
    </submittedName>
</protein>
<dbReference type="InterPro" id="IPR001387">
    <property type="entry name" value="Cro/C1-type_HTH"/>
</dbReference>
<comment type="caution">
    <text evidence="2">The sequence shown here is derived from an EMBL/GenBank/DDBJ whole genome shotgun (WGS) entry which is preliminary data.</text>
</comment>
<reference evidence="2" key="1">
    <citation type="submission" date="2020-11" db="EMBL/GenBank/DDBJ databases">
        <title>Sequencing the genomes of 1000 actinobacteria strains.</title>
        <authorList>
            <person name="Klenk H.-P."/>
        </authorList>
    </citation>
    <scope>NUCLEOTIDE SEQUENCE</scope>
    <source>
        <strain evidence="2">DSM 45356</strain>
    </source>
</reference>
<evidence type="ECO:0000313" key="3">
    <source>
        <dbReference type="Proteomes" id="UP000622552"/>
    </source>
</evidence>
<evidence type="ECO:0000313" key="2">
    <source>
        <dbReference type="EMBL" id="MBG6139168.1"/>
    </source>
</evidence>
<dbReference type="GO" id="GO:0003677">
    <property type="term" value="F:DNA binding"/>
    <property type="evidence" value="ECO:0007669"/>
    <property type="project" value="InterPro"/>
</dbReference>
<gene>
    <name evidence="2" type="ORF">IW245_005362</name>
</gene>
<dbReference type="SUPFAM" id="SSF47413">
    <property type="entry name" value="lambda repressor-like DNA-binding domains"/>
    <property type="match status" value="1"/>
</dbReference>
<dbReference type="RefSeq" id="WP_197005852.1">
    <property type="nucleotide sequence ID" value="NZ_BONS01000012.1"/>
</dbReference>
<dbReference type="Gene3D" id="1.10.260.40">
    <property type="entry name" value="lambda repressor-like DNA-binding domains"/>
    <property type="match status" value="1"/>
</dbReference>